<protein>
    <submittedName>
        <fullName evidence="1">Uncharacterized protein</fullName>
    </submittedName>
</protein>
<gene>
    <name evidence="1" type="ORF">PACLA_8A021938</name>
</gene>
<dbReference type="Proteomes" id="UP001152795">
    <property type="component" value="Unassembled WGS sequence"/>
</dbReference>
<comment type="caution">
    <text evidence="1">The sequence shown here is derived from an EMBL/GenBank/DDBJ whole genome shotgun (WGS) entry which is preliminary data.</text>
</comment>
<dbReference type="AlphaFoldDB" id="A0A6S7IBW4"/>
<dbReference type="EMBL" id="CACRXK020007936">
    <property type="protein sequence ID" value="CAB4013590.1"/>
    <property type="molecule type" value="Genomic_DNA"/>
</dbReference>
<organism evidence="1 2">
    <name type="scientific">Paramuricea clavata</name>
    <name type="common">Red gorgonian</name>
    <name type="synonym">Violescent sea-whip</name>
    <dbReference type="NCBI Taxonomy" id="317549"/>
    <lineage>
        <taxon>Eukaryota</taxon>
        <taxon>Metazoa</taxon>
        <taxon>Cnidaria</taxon>
        <taxon>Anthozoa</taxon>
        <taxon>Octocorallia</taxon>
        <taxon>Malacalcyonacea</taxon>
        <taxon>Plexauridae</taxon>
        <taxon>Paramuricea</taxon>
    </lineage>
</organism>
<keyword evidence="2" id="KW-1185">Reference proteome</keyword>
<accession>A0A6S7IBW4</accession>
<evidence type="ECO:0000313" key="1">
    <source>
        <dbReference type="EMBL" id="CAB4013590.1"/>
    </source>
</evidence>
<evidence type="ECO:0000313" key="2">
    <source>
        <dbReference type="Proteomes" id="UP001152795"/>
    </source>
</evidence>
<dbReference type="OrthoDB" id="6019999at2759"/>
<reference evidence="1" key="1">
    <citation type="submission" date="2020-04" db="EMBL/GenBank/DDBJ databases">
        <authorList>
            <person name="Alioto T."/>
            <person name="Alioto T."/>
            <person name="Gomez Garrido J."/>
        </authorList>
    </citation>
    <scope>NUCLEOTIDE SEQUENCE</scope>
    <source>
        <strain evidence="1">A484AB</strain>
    </source>
</reference>
<sequence length="162" mass="17840">MKYDGTRRSPWNEIECGDHYTRAMAAFLYFEIASGMTWDILAIGNPAIKLNFAPIDNRENFKSFFIVGSGWGTYTQTISGGSANVQLCVIYGDVEIAALGLAMDFPTHAKAVLEGEIRTTLTKEKNKIVLRFPDAPVQSFPSGSEHVQTVKSGETLQITLSK</sequence>
<proteinExistence type="predicted"/>
<name>A0A6S7IBW4_PARCT</name>